<dbReference type="Pfam" id="PF13452">
    <property type="entry name" value="FAS1_DH_region"/>
    <property type="match status" value="1"/>
</dbReference>
<dbReference type="InterPro" id="IPR052342">
    <property type="entry name" value="MCH/BMMD"/>
</dbReference>
<dbReference type="PANTHER" id="PTHR43664:SF1">
    <property type="entry name" value="BETA-METHYLMALYL-COA DEHYDRATASE"/>
    <property type="match status" value="1"/>
</dbReference>
<dbReference type="Gene3D" id="3.10.129.10">
    <property type="entry name" value="Hotdog Thioesterase"/>
    <property type="match status" value="1"/>
</dbReference>
<comment type="caution">
    <text evidence="2">The sequence shown here is derived from an EMBL/GenBank/DDBJ whole genome shotgun (WGS) entry which is preliminary data.</text>
</comment>
<evidence type="ECO:0000259" key="1">
    <source>
        <dbReference type="Pfam" id="PF13452"/>
    </source>
</evidence>
<sequence>MTRTHDELPRLGQGFYWQDLREGQAFRTFRRTVTETDLVNFIGVTGMVEAIFIEDGYEGGAIVGRPVPGALTYSLIEGFILQTMIQGTGLAMLELTQKIHGPVVVGDTIWATVTVTGIRPTSRSGRAVVDSTIEVFNQRDERVMTYTARRLLAGR</sequence>
<keyword evidence="3" id="KW-1185">Reference proteome</keyword>
<dbReference type="EMBL" id="VLJN01000017">
    <property type="protein sequence ID" value="TWG85633.1"/>
    <property type="molecule type" value="Genomic_DNA"/>
</dbReference>
<dbReference type="InterPro" id="IPR029069">
    <property type="entry name" value="HotDog_dom_sf"/>
</dbReference>
<dbReference type="SUPFAM" id="SSF54637">
    <property type="entry name" value="Thioesterase/thiol ester dehydrase-isomerase"/>
    <property type="match status" value="1"/>
</dbReference>
<dbReference type="InterPro" id="IPR039569">
    <property type="entry name" value="FAS1-like_DH_region"/>
</dbReference>
<dbReference type="Proteomes" id="UP000318141">
    <property type="component" value="Unassembled WGS sequence"/>
</dbReference>
<dbReference type="PANTHER" id="PTHR43664">
    <property type="entry name" value="MONOAMINE OXIDASE-RELATED"/>
    <property type="match status" value="1"/>
</dbReference>
<protein>
    <submittedName>
        <fullName evidence="2">Acyl dehydratase</fullName>
    </submittedName>
</protein>
<dbReference type="OrthoDB" id="6703795at2"/>
<evidence type="ECO:0000313" key="2">
    <source>
        <dbReference type="EMBL" id="TWG85633.1"/>
    </source>
</evidence>
<feature type="domain" description="FAS1-like dehydratase" evidence="1">
    <location>
        <begin position="23"/>
        <end position="145"/>
    </location>
</feature>
<organism evidence="2 3">
    <name type="scientific">Cupriavidus gilardii J11</name>
    <dbReference type="NCBI Taxonomy" id="936133"/>
    <lineage>
        <taxon>Bacteria</taxon>
        <taxon>Pseudomonadati</taxon>
        <taxon>Pseudomonadota</taxon>
        <taxon>Betaproteobacteria</taxon>
        <taxon>Burkholderiales</taxon>
        <taxon>Burkholderiaceae</taxon>
        <taxon>Cupriavidus</taxon>
    </lineage>
</organism>
<gene>
    <name evidence="2" type="ORF">L602_002400000790</name>
</gene>
<name>A0A562BKZ6_9BURK</name>
<dbReference type="CDD" id="cd03441">
    <property type="entry name" value="R_hydratase_like"/>
    <property type="match status" value="1"/>
</dbReference>
<evidence type="ECO:0000313" key="3">
    <source>
        <dbReference type="Proteomes" id="UP000318141"/>
    </source>
</evidence>
<accession>A0A562BKZ6</accession>
<dbReference type="AlphaFoldDB" id="A0A562BKZ6"/>
<proteinExistence type="predicted"/>
<reference evidence="2 3" key="1">
    <citation type="submission" date="2019-07" db="EMBL/GenBank/DDBJ databases">
        <title>Genome sequencing of lignin-degrading bacterial isolates.</title>
        <authorList>
            <person name="Gladden J."/>
        </authorList>
    </citation>
    <scope>NUCLEOTIDE SEQUENCE [LARGE SCALE GENOMIC DNA]</scope>
    <source>
        <strain evidence="2 3">J11</strain>
    </source>
</reference>